<accession>A0A2S2NVL9</accession>
<organism evidence="2">
    <name type="scientific">Schizaphis graminum</name>
    <name type="common">Green bug aphid</name>
    <dbReference type="NCBI Taxonomy" id="13262"/>
    <lineage>
        <taxon>Eukaryota</taxon>
        <taxon>Metazoa</taxon>
        <taxon>Ecdysozoa</taxon>
        <taxon>Arthropoda</taxon>
        <taxon>Hexapoda</taxon>
        <taxon>Insecta</taxon>
        <taxon>Pterygota</taxon>
        <taxon>Neoptera</taxon>
        <taxon>Paraneoptera</taxon>
        <taxon>Hemiptera</taxon>
        <taxon>Sternorrhyncha</taxon>
        <taxon>Aphidomorpha</taxon>
        <taxon>Aphidoidea</taxon>
        <taxon>Aphididae</taxon>
        <taxon>Aphidini</taxon>
        <taxon>Schizaphis</taxon>
    </lineage>
</organism>
<evidence type="ECO:0000313" key="2">
    <source>
        <dbReference type="EMBL" id="MBY21207.1"/>
    </source>
</evidence>
<gene>
    <name evidence="2" type="ORF">g.104728</name>
</gene>
<protein>
    <submittedName>
        <fullName evidence="2">Uncharacterized protein</fullName>
    </submittedName>
</protein>
<keyword evidence="1" id="KW-0732">Signal</keyword>
<name>A0A2S2NVL9_SCHGA</name>
<evidence type="ECO:0000256" key="1">
    <source>
        <dbReference type="SAM" id="SignalP"/>
    </source>
</evidence>
<feature type="chain" id="PRO_5015763781" evidence="1">
    <location>
        <begin position="23"/>
        <end position="114"/>
    </location>
</feature>
<dbReference type="AlphaFoldDB" id="A0A2S2NVL9"/>
<proteinExistence type="predicted"/>
<dbReference type="EMBL" id="GGMR01008588">
    <property type="protein sequence ID" value="MBY21207.1"/>
    <property type="molecule type" value="Transcribed_RNA"/>
</dbReference>
<sequence>MISTRFFMSAIALLIVVQCITCLEKTVKNVGATKPHMNSFISINKSDESPLEEEVMTEDDSLIKSTTNRIRNIIKKPVDIVLWPLKGVMSSLKTAANIFNPQTTTNKIPLKNST</sequence>
<feature type="signal peptide" evidence="1">
    <location>
        <begin position="1"/>
        <end position="22"/>
    </location>
</feature>
<reference evidence="2" key="1">
    <citation type="submission" date="2018-04" db="EMBL/GenBank/DDBJ databases">
        <title>Transcriptome of Schizaphis graminum biotype I.</title>
        <authorList>
            <person name="Scully E.D."/>
            <person name="Geib S.M."/>
            <person name="Palmer N.A."/>
            <person name="Koch K."/>
            <person name="Bradshaw J."/>
            <person name="Heng-Moss T."/>
            <person name="Sarath G."/>
        </authorList>
    </citation>
    <scope>NUCLEOTIDE SEQUENCE</scope>
</reference>